<dbReference type="Pfam" id="PF04378">
    <property type="entry name" value="RsmJ"/>
    <property type="match status" value="1"/>
</dbReference>
<keyword evidence="1" id="KW-0949">S-adenosyl-L-methionine</keyword>
<feature type="binding site" evidence="1">
    <location>
        <position position="42"/>
    </location>
    <ligand>
        <name>S-adenosyl-L-methionine</name>
        <dbReference type="ChEBI" id="CHEBI:59789"/>
    </ligand>
</feature>
<dbReference type="OrthoDB" id="9791274at2"/>
<dbReference type="PANTHER" id="PTHR37426">
    <property type="entry name" value="RIBOSOMAL RNA LARGE SUBUNIT METHYLTRANSFERASE J"/>
    <property type="match status" value="1"/>
</dbReference>
<proteinExistence type="inferred from homology"/>
<feature type="binding site" evidence="1">
    <location>
        <position position="19"/>
    </location>
    <ligand>
        <name>S-adenosyl-L-methionine</name>
        <dbReference type="ChEBI" id="CHEBI:59789"/>
    </ligand>
</feature>
<sequence length="261" mass="29159">MLSYQHLYHAGNLADVQKHALLAWMLEYLTQKDKPLTYIETHAGRGLYDLSSAEALKTGEAEKGIGALSKALPSSHPYARALARIRSENGPHAYPGSPLIAATLLRPQDQLHLAELHPQEHAALRQALRAPNVSIRRQDGFELAQSLCPPEPRRGLLLVDPSYEVKQDYDRIPKFLSAVAKKWNVGVLALWYPILTSGLHAPMLQALTRDHPEALRHEVHFPPIREGHRMVGSGLFVINPPWGLADEARRLDALFSKAKKR</sequence>
<dbReference type="RefSeq" id="WP_089962837.1">
    <property type="nucleotide sequence ID" value="NZ_FNAV01000016.1"/>
</dbReference>
<evidence type="ECO:0000256" key="1">
    <source>
        <dbReference type="HAMAP-Rule" id="MF_00934"/>
    </source>
</evidence>
<comment type="catalytic activity">
    <reaction evidence="1">
        <text>adenosine(2030) in 23S rRNA + S-adenosyl-L-methionine = N(6)-methyladenosine(2030) in 23S rRNA + S-adenosyl-L-homocysteine + H(+)</text>
        <dbReference type="Rhea" id="RHEA:43736"/>
        <dbReference type="Rhea" id="RHEA-COMP:10668"/>
        <dbReference type="Rhea" id="RHEA-COMP:10669"/>
        <dbReference type="ChEBI" id="CHEBI:15378"/>
        <dbReference type="ChEBI" id="CHEBI:57856"/>
        <dbReference type="ChEBI" id="CHEBI:59789"/>
        <dbReference type="ChEBI" id="CHEBI:74411"/>
        <dbReference type="ChEBI" id="CHEBI:74449"/>
        <dbReference type="EC" id="2.1.1.266"/>
    </reaction>
</comment>
<dbReference type="EC" id="2.1.1.266" evidence="1"/>
<dbReference type="SUPFAM" id="SSF53335">
    <property type="entry name" value="S-adenosyl-L-methionine-dependent methyltransferases"/>
    <property type="match status" value="1"/>
</dbReference>
<feature type="binding site" evidence="1">
    <location>
        <position position="160"/>
    </location>
    <ligand>
        <name>S-adenosyl-L-methionine</name>
        <dbReference type="ChEBI" id="CHEBI:59789"/>
    </ligand>
</feature>
<keyword evidence="3" id="KW-1185">Reference proteome</keyword>
<organism evidence="2 3">
    <name type="scientific">Salipiger thiooxidans</name>
    <dbReference type="NCBI Taxonomy" id="282683"/>
    <lineage>
        <taxon>Bacteria</taxon>
        <taxon>Pseudomonadati</taxon>
        <taxon>Pseudomonadota</taxon>
        <taxon>Alphaproteobacteria</taxon>
        <taxon>Rhodobacterales</taxon>
        <taxon>Roseobacteraceae</taxon>
        <taxon>Salipiger</taxon>
    </lineage>
</organism>
<dbReference type="GO" id="GO:0036307">
    <property type="term" value="F:23S rRNA (adenine(2030)-N(6))-methyltransferase activity"/>
    <property type="evidence" value="ECO:0007669"/>
    <property type="project" value="UniProtKB-UniRule"/>
</dbReference>
<feature type="binding site" evidence="1">
    <location>
        <position position="115"/>
    </location>
    <ligand>
        <name>S-adenosyl-L-methionine</name>
        <dbReference type="ChEBI" id="CHEBI:59789"/>
    </ligand>
</feature>
<dbReference type="InterPro" id="IPR007473">
    <property type="entry name" value="RlmJ"/>
</dbReference>
<dbReference type="EMBL" id="FNAV01000016">
    <property type="protein sequence ID" value="SDF29896.1"/>
    <property type="molecule type" value="Genomic_DNA"/>
</dbReference>
<name>A0A1G7JY71_9RHOB</name>
<keyword evidence="1 2" id="KW-0808">Transferase</keyword>
<dbReference type="Gene3D" id="3.40.50.150">
    <property type="entry name" value="Vaccinia Virus protein VP39"/>
    <property type="match status" value="1"/>
</dbReference>
<dbReference type="GO" id="GO:0003723">
    <property type="term" value="F:RNA binding"/>
    <property type="evidence" value="ECO:0007669"/>
    <property type="project" value="UniProtKB-UniRule"/>
</dbReference>
<accession>A0A1G7JY71</accession>
<protein>
    <recommendedName>
        <fullName evidence="1">Ribosomal RNA large subunit methyltransferase J</fullName>
        <ecNumber evidence="1">2.1.1.266</ecNumber>
    </recommendedName>
    <alternativeName>
        <fullName evidence="1">23S rRNA (adenine(2030)-N6)-methyltransferase</fullName>
    </alternativeName>
    <alternativeName>
        <fullName evidence="1">23S rRNA m6A2030 methyltransferase</fullName>
    </alternativeName>
</protein>
<keyword evidence="1" id="KW-0694">RNA-binding</keyword>
<dbReference type="Proteomes" id="UP000198994">
    <property type="component" value="Unassembled WGS sequence"/>
</dbReference>
<comment type="similarity">
    <text evidence="1">Belongs to the RlmJ family.</text>
</comment>
<feature type="binding site" evidence="1">
    <location>
        <position position="97"/>
    </location>
    <ligand>
        <name>S-adenosyl-L-methionine</name>
        <dbReference type="ChEBI" id="CHEBI:59789"/>
    </ligand>
</feature>
<dbReference type="STRING" id="282683.SAMN04488105_116119"/>
<dbReference type="AlphaFoldDB" id="A0A1G7JY71"/>
<dbReference type="PANTHER" id="PTHR37426:SF1">
    <property type="entry name" value="RIBOSOMAL RNA LARGE SUBUNIT METHYLTRANSFERASE J"/>
    <property type="match status" value="1"/>
</dbReference>
<dbReference type="GO" id="GO:0005829">
    <property type="term" value="C:cytosol"/>
    <property type="evidence" value="ECO:0007669"/>
    <property type="project" value="TreeGrafter"/>
</dbReference>
<reference evidence="3" key="1">
    <citation type="submission" date="2016-10" db="EMBL/GenBank/DDBJ databases">
        <authorList>
            <person name="Varghese N."/>
            <person name="Submissions S."/>
        </authorList>
    </citation>
    <scope>NUCLEOTIDE SEQUENCE [LARGE SCALE GENOMIC DNA]</scope>
    <source>
        <strain evidence="3">DSM 10146</strain>
    </source>
</reference>
<dbReference type="InterPro" id="IPR029063">
    <property type="entry name" value="SAM-dependent_MTases_sf"/>
</dbReference>
<keyword evidence="1" id="KW-0698">rRNA processing</keyword>
<dbReference type="HAMAP" id="MF_00934">
    <property type="entry name" value="23SrRNA_methyltr_J"/>
    <property type="match status" value="1"/>
</dbReference>
<evidence type="ECO:0000313" key="3">
    <source>
        <dbReference type="Proteomes" id="UP000198994"/>
    </source>
</evidence>
<feature type="active site" description="Proton acceptor" evidence="1">
    <location>
        <position position="160"/>
    </location>
</feature>
<gene>
    <name evidence="1" type="primary">rlmJ</name>
    <name evidence="2" type="ORF">SAMN04488105_116119</name>
</gene>
<keyword evidence="1 2" id="KW-0489">Methyltransferase</keyword>
<comment type="function">
    <text evidence="1">Specifically methylates the adenine in position 2030 of 23S rRNA.</text>
</comment>
<feature type="site" description="Interaction with substrate rRNA" evidence="1">
    <location>
        <position position="4"/>
    </location>
</feature>
<comment type="subunit">
    <text evidence="1">Monomer.</text>
</comment>
<evidence type="ECO:0000313" key="2">
    <source>
        <dbReference type="EMBL" id="SDF29896.1"/>
    </source>
</evidence>
<feature type="binding site" evidence="1">
    <location>
        <begin position="139"/>
        <end position="140"/>
    </location>
    <ligand>
        <name>S-adenosyl-L-methionine</name>
        <dbReference type="ChEBI" id="CHEBI:59789"/>
    </ligand>
</feature>
<dbReference type="GO" id="GO:0070475">
    <property type="term" value="P:rRNA base methylation"/>
    <property type="evidence" value="ECO:0007669"/>
    <property type="project" value="UniProtKB-UniRule"/>
</dbReference>